<dbReference type="InterPro" id="IPR011250">
    <property type="entry name" value="OMP/PagP_B-barrel"/>
</dbReference>
<evidence type="ECO:0000313" key="1">
    <source>
        <dbReference type="EMBL" id="MEP1059373.1"/>
    </source>
</evidence>
<sequence length="186" mass="19327">MNHLKRVSSNKQTATLWQGSLTLLGSAAFAVGITLASSSAVMAQAAYGSYVGAGVAVGLSDGDAGGEPSRTSGVIAARYKFLKLPVSIRAQALVGRRTTLVPTVSYDFPINWRTDAYIGVGAAVPLDDDRTTPLGNKTSFAIQPGIDYVLPNSQLVVFGNAVIAFDAYRQGGNNATSVQAGVGLRF</sequence>
<name>A0ABV0KJF1_9CYAN</name>
<proteinExistence type="predicted"/>
<organism evidence="1 2">
    <name type="scientific">Stenomitos frigidus AS-A4</name>
    <dbReference type="NCBI Taxonomy" id="2933935"/>
    <lineage>
        <taxon>Bacteria</taxon>
        <taxon>Bacillati</taxon>
        <taxon>Cyanobacteriota</taxon>
        <taxon>Cyanophyceae</taxon>
        <taxon>Leptolyngbyales</taxon>
        <taxon>Leptolyngbyaceae</taxon>
        <taxon>Stenomitos</taxon>
    </lineage>
</organism>
<keyword evidence="2" id="KW-1185">Reference proteome</keyword>
<accession>A0ABV0KJF1</accession>
<dbReference type="Proteomes" id="UP001476950">
    <property type="component" value="Unassembled WGS sequence"/>
</dbReference>
<comment type="caution">
    <text evidence="1">The sequence shown here is derived from an EMBL/GenBank/DDBJ whole genome shotgun (WGS) entry which is preliminary data.</text>
</comment>
<dbReference type="RefSeq" id="WP_242033477.1">
    <property type="nucleotide sequence ID" value="NZ_JAMPLM010000010.1"/>
</dbReference>
<protein>
    <submittedName>
        <fullName evidence="1">Porin family protein</fullName>
    </submittedName>
</protein>
<gene>
    <name evidence="1" type="ORF">NDI38_13075</name>
</gene>
<dbReference type="SUPFAM" id="SSF56925">
    <property type="entry name" value="OMPA-like"/>
    <property type="match status" value="1"/>
</dbReference>
<dbReference type="EMBL" id="JAMPLM010000010">
    <property type="protein sequence ID" value="MEP1059373.1"/>
    <property type="molecule type" value="Genomic_DNA"/>
</dbReference>
<evidence type="ECO:0000313" key="2">
    <source>
        <dbReference type="Proteomes" id="UP001476950"/>
    </source>
</evidence>
<reference evidence="1 2" key="1">
    <citation type="submission" date="2022-04" db="EMBL/GenBank/DDBJ databases">
        <title>Positive selection, recombination, and allopatry shape intraspecific diversity of widespread and dominant cyanobacteria.</title>
        <authorList>
            <person name="Wei J."/>
            <person name="Shu W."/>
            <person name="Hu C."/>
        </authorList>
    </citation>
    <scope>NUCLEOTIDE SEQUENCE [LARGE SCALE GENOMIC DNA]</scope>
    <source>
        <strain evidence="1 2">AS-A4</strain>
    </source>
</reference>